<proteinExistence type="predicted"/>
<dbReference type="OrthoDB" id="10411861at2759"/>
<comment type="caution">
    <text evidence="2">The sequence shown here is derived from an EMBL/GenBank/DDBJ whole genome shotgun (WGS) entry which is preliminary data.</text>
</comment>
<feature type="coiled-coil region" evidence="1">
    <location>
        <begin position="405"/>
        <end position="457"/>
    </location>
</feature>
<evidence type="ECO:0000256" key="1">
    <source>
        <dbReference type="SAM" id="Coils"/>
    </source>
</evidence>
<keyword evidence="1" id="KW-0175">Coiled coil</keyword>
<evidence type="ECO:0000313" key="2">
    <source>
        <dbReference type="EMBL" id="CAD8139722.1"/>
    </source>
</evidence>
<protein>
    <submittedName>
        <fullName evidence="2">Uncharacterized protein</fullName>
    </submittedName>
</protein>
<reference evidence="2" key="1">
    <citation type="submission" date="2021-01" db="EMBL/GenBank/DDBJ databases">
        <authorList>
            <consortium name="Genoscope - CEA"/>
            <person name="William W."/>
        </authorList>
    </citation>
    <scope>NUCLEOTIDE SEQUENCE</scope>
</reference>
<evidence type="ECO:0000313" key="3">
    <source>
        <dbReference type="Proteomes" id="UP000683925"/>
    </source>
</evidence>
<name>A0A8S1SMM9_PAROT</name>
<organism evidence="2 3">
    <name type="scientific">Paramecium octaurelia</name>
    <dbReference type="NCBI Taxonomy" id="43137"/>
    <lineage>
        <taxon>Eukaryota</taxon>
        <taxon>Sar</taxon>
        <taxon>Alveolata</taxon>
        <taxon>Ciliophora</taxon>
        <taxon>Intramacronucleata</taxon>
        <taxon>Oligohymenophorea</taxon>
        <taxon>Peniculida</taxon>
        <taxon>Parameciidae</taxon>
        <taxon>Paramecium</taxon>
    </lineage>
</organism>
<feature type="coiled-coil region" evidence="1">
    <location>
        <begin position="593"/>
        <end position="918"/>
    </location>
</feature>
<dbReference type="Proteomes" id="UP000683925">
    <property type="component" value="Unassembled WGS sequence"/>
</dbReference>
<keyword evidence="3" id="KW-1185">Reference proteome</keyword>
<dbReference type="EMBL" id="CAJJDP010000010">
    <property type="protein sequence ID" value="CAD8139722.1"/>
    <property type="molecule type" value="Genomic_DNA"/>
</dbReference>
<sequence>MIDSETFFAKYLISPRIQRTESDQRLSSLNAVQARFSPDRKIKSSFLQDEILLAPKNSQLLSQTIRSLLKNSWDLVEAIKEKNLIDPHLQYHLRKFKNDHESVSDLINRKTFDNMEHSNIYKDQINQLQNEIINLNEKCKHRKVCLQKLNDILNQKEDELLHLNHSLKNYQLENQALQNQQEELNCQNIQLIEELQNVIRSSQETISQLNQKVRDGEKKCIQLKSAKEQENHTQLNQTTKQVEDFDSIKLKLKKQESQIGLLTEQNQEKYFEIENLNQLVLQYKEQIKQNEFEIKRFKDLCASQEDQLNQQCNQQTSTLLLFTQRENELTSQFNNIQKDLQQQIAQYQKDHVEIKGKMASLIQKELNQNQQIKQLGDSYVDQEKINNVQNETILQQKNLIDTLTIQCQQQNLQFQSQQNEQTIQELQIKLGSSKTTIDELDNKIKEEEFKFLKLKQENDDKIFAQQTQISKQEMELEGLKSLSKKQHSQLEQYSEQNQKLRQDIELLKTEAIALNDQIKLYDAEIKRLTNLQIAQEDQLKAYSNQISSRSDEQGQQQNSKQIEQILIQQKDYSDLQAKLSQIMQKEIVSHQKIKILEDQVTDLEELNKNLVDTNSKQKKQLSNLDQQCQQHEIQFELQYKERQTLEELIAQNKQKLIYLEEKLNQSIFTIQQYEQQIQNQQIQLSILNQTQQELQFYQQQFQALSTNLDESKLQTERVLKQKEDFVVQLENTINTNSQLQTSNKTLEQKYKLIENNHSSLTQENRRLQNQLSDSIIISKQKELENQELQKLNETCNKQINQLQHQYTQLEQSYHQIESDKQAINLQQYENSHLLELSILENESKLTKLQKQNYDLKEEINQLKTNQNEKEHQFAQTVKQYYQKNQEQSTRIGEVNKQVKEKNEEIQKIKLQMDDAQIKSQLFKMKDETYRRLLSRIIKSIDPFCDTKKINDVDDLLETAVQKVQSLVKQKKKNKENDEFSLNSQKEPFNLELSQIVQN</sequence>
<accession>A0A8S1SMM9</accession>
<dbReference type="OMA" id="FTIQQYE"/>
<dbReference type="AlphaFoldDB" id="A0A8S1SMM9"/>
<gene>
    <name evidence="2" type="ORF">POCTA_138.1.T0110036</name>
</gene>
<feature type="coiled-coil region" evidence="1">
    <location>
        <begin position="118"/>
        <end position="219"/>
    </location>
</feature>
<feature type="coiled-coil region" evidence="1">
    <location>
        <begin position="483"/>
        <end position="545"/>
    </location>
</feature>